<comment type="caution">
    <text evidence="1">The sequence shown here is derived from an EMBL/GenBank/DDBJ whole genome shotgun (WGS) entry which is preliminary data.</text>
</comment>
<accession>A0AAW4DPA2</accession>
<dbReference type="AlphaFoldDB" id="A0AAW4DPA2"/>
<proteinExistence type="predicted"/>
<dbReference type="EMBL" id="JACCPP010000022">
    <property type="protein sequence ID" value="MBI1708257.1"/>
    <property type="molecule type" value="Genomic_DNA"/>
</dbReference>
<name>A0AAW4DPA2_9LACO</name>
<evidence type="ECO:0008006" key="3">
    <source>
        <dbReference type="Google" id="ProtNLM"/>
    </source>
</evidence>
<sequence>MLDNSLVNDLKELKLHSANKNAAEFIEVVKDKICDWISYHNVYVPSRDKIQVLSVTFEEDEPSVALALLIDKDSKFDGYKFSIHLNDYRGRGVHVDVFNLRNSKVTNNWDGMTYLGFDKKGYSYELTQKEHDYFELVRNAKLDDFLGKLGKAGNEIDNSLKTGLSGLGNLGR</sequence>
<dbReference type="Proteomes" id="UP001194414">
    <property type="component" value="Unassembled WGS sequence"/>
</dbReference>
<reference evidence="1" key="1">
    <citation type="submission" date="2020-07" db="EMBL/GenBank/DDBJ databases">
        <title>Comparative genomics analyses of Lactobacillus crispatus isolated from different ecological niches.</title>
        <authorList>
            <person name="Mancino W."/>
            <person name="Mancabelli L."/>
            <person name="Lugli G.A."/>
            <person name="Milani C."/>
            <person name="Viappiani A."/>
            <person name="Anzalone R."/>
            <person name="Longhi G."/>
            <person name="Ventura M."/>
            <person name="Turroni F."/>
        </authorList>
    </citation>
    <scope>NUCLEOTIDE SEQUENCE</scope>
    <source>
        <strain evidence="1">LB65</strain>
    </source>
</reference>
<gene>
    <name evidence="1" type="ORF">HYQ56_1241</name>
</gene>
<evidence type="ECO:0000313" key="1">
    <source>
        <dbReference type="EMBL" id="MBI1708257.1"/>
    </source>
</evidence>
<evidence type="ECO:0000313" key="2">
    <source>
        <dbReference type="Proteomes" id="UP001194414"/>
    </source>
</evidence>
<organism evidence="1 2">
    <name type="scientific">Lactobacillus crispatus</name>
    <dbReference type="NCBI Taxonomy" id="47770"/>
    <lineage>
        <taxon>Bacteria</taxon>
        <taxon>Bacillati</taxon>
        <taxon>Bacillota</taxon>
        <taxon>Bacilli</taxon>
        <taxon>Lactobacillales</taxon>
        <taxon>Lactobacillaceae</taxon>
        <taxon>Lactobacillus</taxon>
    </lineage>
</organism>
<dbReference type="RefSeq" id="WP_198566584.1">
    <property type="nucleotide sequence ID" value="NZ_JACCPP010000022.1"/>
</dbReference>
<protein>
    <recommendedName>
        <fullName evidence="3">Phage protein</fullName>
    </recommendedName>
</protein>